<dbReference type="Pfam" id="PF02666">
    <property type="entry name" value="PS_Dcarbxylase"/>
    <property type="match status" value="1"/>
</dbReference>
<name>A0ABR3EY07_9AGAR</name>
<evidence type="ECO:0000256" key="1">
    <source>
        <dbReference type="ARBA" id="ARBA00022793"/>
    </source>
</evidence>
<comment type="caution">
    <text evidence="4">The sequence shown here is derived from an EMBL/GenBank/DDBJ whole genome shotgun (WGS) entry which is preliminary data.</text>
</comment>
<keyword evidence="1" id="KW-0210">Decarboxylase</keyword>
<organism evidence="4 5">
    <name type="scientific">Marasmius crinis-equi</name>
    <dbReference type="NCBI Taxonomy" id="585013"/>
    <lineage>
        <taxon>Eukaryota</taxon>
        <taxon>Fungi</taxon>
        <taxon>Dikarya</taxon>
        <taxon>Basidiomycota</taxon>
        <taxon>Agaricomycotina</taxon>
        <taxon>Agaricomycetes</taxon>
        <taxon>Agaricomycetidae</taxon>
        <taxon>Agaricales</taxon>
        <taxon>Marasmiineae</taxon>
        <taxon>Marasmiaceae</taxon>
        <taxon>Marasmius</taxon>
    </lineage>
</organism>
<dbReference type="InterPro" id="IPR022237">
    <property type="entry name" value="PsiD-like"/>
</dbReference>
<dbReference type="Pfam" id="PF12588">
    <property type="entry name" value="PSDC"/>
    <property type="match status" value="1"/>
</dbReference>
<sequence length="407" mass="46156">MPIISSHQNAARIWSDRKILALERLPKGRNDWHPVIRDFLELIEGDPFLYMNFRQMFDQIPKQPPYNEDPTGKPQIRDYHLMLGLFDHILTCAPQWEDNHMVGLPMNAILNWPMNTLAGQVVFSDSRVNAQFKKVLDVWAEFLSTKESTYVLTKDDGGWFNPVVIPSHFEQTFVCDPSDPHYGFQSWDDFFTRRVRPGVRPVADPDDDSVITSACESSVTRISLNIQTKGKLWMKGQPYSFEDMFNHDPFTHSFIGGTVYQAFLSATNYHRWHSPVNGVVTKIVHISGTYYLQSPAVGFESDDGPDVSCPDNSQPFLSHMATRVLIFLESDNPLIGLMCFVAVGMVEVSTCQATVSEGTRVSKGDELGMFHFGGSTYCLVFRSETKLEFLVGTDDHVLLNEKLARVL</sequence>
<dbReference type="PANTHER" id="PTHR10067:SF9">
    <property type="entry name" value="PHOSPHATIDYLSERINE DECARBOXYLASE FAMILY PROTEIN (AFU_ORTHOLOGUE AFUA_7G01730)"/>
    <property type="match status" value="1"/>
</dbReference>
<dbReference type="Proteomes" id="UP001465976">
    <property type="component" value="Unassembled WGS sequence"/>
</dbReference>
<dbReference type="InterPro" id="IPR003817">
    <property type="entry name" value="PS_Dcarbxylase"/>
</dbReference>
<feature type="domain" description="L-tryptophan decarboxylase PsiD-like" evidence="3">
    <location>
        <begin position="33"/>
        <end position="162"/>
    </location>
</feature>
<gene>
    <name evidence="4" type="ORF">V5O48_014219</name>
</gene>
<protein>
    <recommendedName>
        <fullName evidence="3">L-tryptophan decarboxylase PsiD-like domain-containing protein</fullName>
    </recommendedName>
</protein>
<keyword evidence="2" id="KW-0456">Lyase</keyword>
<evidence type="ECO:0000313" key="4">
    <source>
        <dbReference type="EMBL" id="KAL0567775.1"/>
    </source>
</evidence>
<evidence type="ECO:0000256" key="2">
    <source>
        <dbReference type="ARBA" id="ARBA00023239"/>
    </source>
</evidence>
<dbReference type="EMBL" id="JBAHYK010001499">
    <property type="protein sequence ID" value="KAL0567775.1"/>
    <property type="molecule type" value="Genomic_DNA"/>
</dbReference>
<accession>A0ABR3EY07</accession>
<keyword evidence="5" id="KW-1185">Reference proteome</keyword>
<evidence type="ECO:0000313" key="5">
    <source>
        <dbReference type="Proteomes" id="UP001465976"/>
    </source>
</evidence>
<dbReference type="PANTHER" id="PTHR10067">
    <property type="entry name" value="PHOSPHATIDYLSERINE DECARBOXYLASE"/>
    <property type="match status" value="1"/>
</dbReference>
<evidence type="ECO:0000259" key="3">
    <source>
        <dbReference type="Pfam" id="PF12588"/>
    </source>
</evidence>
<proteinExistence type="predicted"/>
<reference evidence="4 5" key="1">
    <citation type="submission" date="2024-02" db="EMBL/GenBank/DDBJ databases">
        <title>A draft genome for the cacao thread blight pathogen Marasmius crinis-equi.</title>
        <authorList>
            <person name="Cohen S.P."/>
            <person name="Baruah I.K."/>
            <person name="Amoako-Attah I."/>
            <person name="Bukari Y."/>
            <person name="Meinhardt L.W."/>
            <person name="Bailey B.A."/>
        </authorList>
    </citation>
    <scope>NUCLEOTIDE SEQUENCE [LARGE SCALE GENOMIC DNA]</scope>
    <source>
        <strain evidence="4 5">GH-76</strain>
    </source>
</reference>